<keyword evidence="1" id="KW-1133">Transmembrane helix</keyword>
<name>A0A848MDC1_PAELE</name>
<evidence type="ECO:0000313" key="3">
    <source>
        <dbReference type="Proteomes" id="UP000565468"/>
    </source>
</evidence>
<dbReference type="Proteomes" id="UP000565468">
    <property type="component" value="Unassembled WGS sequence"/>
</dbReference>
<keyword evidence="3" id="KW-1185">Reference proteome</keyword>
<gene>
    <name evidence="2" type="ORF">HII30_20790</name>
</gene>
<proteinExistence type="predicted"/>
<protein>
    <submittedName>
        <fullName evidence="2">Uncharacterized protein</fullName>
    </submittedName>
</protein>
<keyword evidence="1" id="KW-0472">Membrane</keyword>
<comment type="caution">
    <text evidence="2">The sequence shown here is derived from an EMBL/GenBank/DDBJ whole genome shotgun (WGS) entry which is preliminary data.</text>
</comment>
<reference evidence="2 3" key="1">
    <citation type="submission" date="2020-04" db="EMBL/GenBank/DDBJ databases">
        <title>Paenibacillus algicola sp. nov., a novel marine bacterium producing alginate lyase.</title>
        <authorList>
            <person name="Huang H."/>
        </authorList>
    </citation>
    <scope>NUCLEOTIDE SEQUENCE [LARGE SCALE GENOMIC DNA]</scope>
    <source>
        <strain evidence="2 3">L7-75</strain>
    </source>
</reference>
<accession>A0A848MDC1</accession>
<sequence length="152" mass="17690">MDRLRSILKSPRLSISILILLTVLGLILYFTYPLKIHHVLRHTDNIESVHVTYMSNGKFTDYLLTKDQGIHFNEFIQIMDENTYTRKFNTFQGGSGDAILMTVFYKEKDGESNNYLVDIRELGIIISHKKEYTINGDSKQLVNKLVDWIMSK</sequence>
<organism evidence="2 3">
    <name type="scientific">Paenibacillus lemnae</name>
    <dbReference type="NCBI Taxonomy" id="1330551"/>
    <lineage>
        <taxon>Bacteria</taxon>
        <taxon>Bacillati</taxon>
        <taxon>Bacillota</taxon>
        <taxon>Bacilli</taxon>
        <taxon>Bacillales</taxon>
        <taxon>Paenibacillaceae</taxon>
        <taxon>Paenibacillus</taxon>
    </lineage>
</organism>
<dbReference type="EMBL" id="JABBPN010000032">
    <property type="protein sequence ID" value="NMO98191.1"/>
    <property type="molecule type" value="Genomic_DNA"/>
</dbReference>
<dbReference type="AlphaFoldDB" id="A0A848MDC1"/>
<evidence type="ECO:0000256" key="1">
    <source>
        <dbReference type="SAM" id="Phobius"/>
    </source>
</evidence>
<feature type="transmembrane region" description="Helical" evidence="1">
    <location>
        <begin position="12"/>
        <end position="32"/>
    </location>
</feature>
<evidence type="ECO:0000313" key="2">
    <source>
        <dbReference type="EMBL" id="NMO98191.1"/>
    </source>
</evidence>
<keyword evidence="1" id="KW-0812">Transmembrane</keyword>